<evidence type="ECO:0000256" key="1">
    <source>
        <dbReference type="SAM" id="Phobius"/>
    </source>
</evidence>
<dbReference type="Proteomes" id="UP000185062">
    <property type="component" value="Unassembled WGS sequence"/>
</dbReference>
<sequence length="514" mass="57833">MRLTEDSYQGQDLFLIVCPTIIAIFLFFSSVADAAEWSIDPRLNIRETYTDNVRLGSGFRRAGSKPDDFITQINPGLSLTGLGRRVNVNASYTMNNLIYARNKDLTRIRHQLNAKATTEIIEDLFFLDGNALMFQQNTTLLGPQAIDNTNVTGNRTSIRAYNISPYLRHRFQNFASTELRYAHGIVESGTNGLRNSQRDSVLLNLNSGDSFKIFTWGLNYSYQKIHFDGNTIRAGRNVELERSVANFRYNITPRFGLTATGGYERNSFVSTRGNPSSPTWSVGFAWLPSERTDISASAGQRFFGDTYAAQVNHRTRSTTWSASYNEDITTFNQQAQLGGTSGTSAIDTLPVSGLSNTFLSSDNLLSANNFLTNRLFLQRRLQASVTVNGVRNTLSLRVFNMSRKAFSPADLDIDLVGIENLLLLNNTRQTGGNVSWSYRFSPRTSVNMNASFIRFKFFSVNRIDDNQILMMSLIRQIQPNLMGVFQLRRIQRDSNRQGSDFNSNSVIASLNMNF</sequence>
<accession>A0A1N6J7G7</accession>
<protein>
    <submittedName>
        <fullName evidence="2">Uncharacterized protein, PEP-CTERM system associated</fullName>
    </submittedName>
</protein>
<gene>
    <name evidence="2" type="ORF">SAMN02743940_2373</name>
</gene>
<keyword evidence="1" id="KW-1133">Transmembrane helix</keyword>
<name>A0A1N6J7G7_9PROT</name>
<dbReference type="RefSeq" id="WP_051537489.1">
    <property type="nucleotide sequence ID" value="NZ_FSRO01000001.1"/>
</dbReference>
<keyword evidence="1" id="KW-0472">Membrane</keyword>
<dbReference type="AlphaFoldDB" id="A0A1N6J7G7"/>
<feature type="transmembrane region" description="Helical" evidence="1">
    <location>
        <begin position="12"/>
        <end position="32"/>
    </location>
</feature>
<evidence type="ECO:0000313" key="3">
    <source>
        <dbReference type="Proteomes" id="UP000185062"/>
    </source>
</evidence>
<keyword evidence="3" id="KW-1185">Reference proteome</keyword>
<keyword evidence="1" id="KW-0812">Transmembrane</keyword>
<dbReference type="STRING" id="44575.SAMN05216419_100345"/>
<dbReference type="EMBL" id="FSRO01000001">
    <property type="protein sequence ID" value="SIO40274.1"/>
    <property type="molecule type" value="Genomic_DNA"/>
</dbReference>
<organism evidence="2 3">
    <name type="scientific">Nitrosomonas cryotolerans ATCC 49181</name>
    <dbReference type="NCBI Taxonomy" id="1131553"/>
    <lineage>
        <taxon>Bacteria</taxon>
        <taxon>Pseudomonadati</taxon>
        <taxon>Pseudomonadota</taxon>
        <taxon>Betaproteobacteria</taxon>
        <taxon>Nitrosomonadales</taxon>
        <taxon>Nitrosomonadaceae</taxon>
        <taxon>Nitrosomonas</taxon>
    </lineage>
</organism>
<reference evidence="2 3" key="1">
    <citation type="submission" date="2016-12" db="EMBL/GenBank/DDBJ databases">
        <authorList>
            <person name="Song W.-J."/>
            <person name="Kurnit D.M."/>
        </authorList>
    </citation>
    <scope>NUCLEOTIDE SEQUENCE [LARGE SCALE GENOMIC DNA]</scope>
    <source>
        <strain evidence="2 3">ATCC 49181</strain>
    </source>
</reference>
<dbReference type="eggNOG" id="COG5338">
    <property type="taxonomic scope" value="Bacteria"/>
</dbReference>
<evidence type="ECO:0000313" key="2">
    <source>
        <dbReference type="EMBL" id="SIO40274.1"/>
    </source>
</evidence>
<dbReference type="NCBIfam" id="TIGR03016">
    <property type="entry name" value="pepcterm_hypo_1"/>
    <property type="match status" value="1"/>
</dbReference>
<proteinExistence type="predicted"/>
<dbReference type="SUPFAM" id="SSF56935">
    <property type="entry name" value="Porins"/>
    <property type="match status" value="1"/>
</dbReference>
<dbReference type="InterPro" id="IPR017467">
    <property type="entry name" value="CHP03016_PEP-CTERM"/>
</dbReference>